<accession>A0AA39IZC1</accession>
<sequence>MTTAITYLGTATPELTDSQIKENFANLAVGFNNTILSAFFHGKRNYTRKRISVDQLSKEYTPEWWPSPSSRNNFQDYRRPHFLVFTILLLYIVATVGFCCVWAGAISAFITDGESFWTVYSIWRCWIVWGRSWGVVLVPIACTTLGIGTININLASRGIVTYYTIFGSHPSPQALYLENIVSWSTLYSSLILATLLWCTILIIYRIWRVGGAAGRMHVYQRVIEMLVESASVYSAVLVVLLVLETRDEITGIYVGDLAIAMRGIMPTILVGRVAAGHARPDDSWSESSTRSSLRFRNQSSSQNDSQGSVGSGQDTFSPVRPDIEEGLEDSEESTDVRVEGAVPTVNNQLRTTNSRSSEDKQARMTELNAPGSRLNDGLCFIVRLRPEVQHTSQGIPSAYTETGEITNPRGGVVISEADPHVSSLVLCQGLRPLRGYCRFCMVLYPADDIATPSTSHVAQRGLAIRRVNGSFPVISKRQIFEEDESHQGTIVQRRRSGSWMGSCQVDCEHKVGVDFMVGAGKTSSSKASESSVAAAVE</sequence>
<feature type="compositionally biased region" description="Polar residues" evidence="1">
    <location>
        <begin position="344"/>
        <end position="355"/>
    </location>
</feature>
<evidence type="ECO:0000313" key="4">
    <source>
        <dbReference type="Proteomes" id="UP001175226"/>
    </source>
</evidence>
<feature type="compositionally biased region" description="Low complexity" evidence="1">
    <location>
        <begin position="285"/>
        <end position="314"/>
    </location>
</feature>
<feature type="compositionally biased region" description="Acidic residues" evidence="1">
    <location>
        <begin position="324"/>
        <end position="333"/>
    </location>
</feature>
<name>A0AA39IZC1_9AGAR</name>
<keyword evidence="2" id="KW-0812">Transmembrane</keyword>
<feature type="transmembrane region" description="Helical" evidence="2">
    <location>
        <begin position="180"/>
        <end position="204"/>
    </location>
</feature>
<keyword evidence="4" id="KW-1185">Reference proteome</keyword>
<evidence type="ECO:0000313" key="3">
    <source>
        <dbReference type="EMBL" id="KAK0433285.1"/>
    </source>
</evidence>
<feature type="region of interest" description="Disordered" evidence="1">
    <location>
        <begin position="278"/>
        <end position="361"/>
    </location>
</feature>
<evidence type="ECO:0000256" key="2">
    <source>
        <dbReference type="SAM" id="Phobius"/>
    </source>
</evidence>
<evidence type="ECO:0000256" key="1">
    <source>
        <dbReference type="SAM" id="MobiDB-lite"/>
    </source>
</evidence>
<keyword evidence="2" id="KW-0472">Membrane</keyword>
<keyword evidence="2" id="KW-1133">Transmembrane helix</keyword>
<dbReference type="AlphaFoldDB" id="A0AA39IZC1"/>
<protein>
    <submittedName>
        <fullName evidence="3">Uncharacterized protein</fullName>
    </submittedName>
</protein>
<proteinExistence type="predicted"/>
<dbReference type="EMBL" id="JAUEPT010000083">
    <property type="protein sequence ID" value="KAK0433285.1"/>
    <property type="molecule type" value="Genomic_DNA"/>
</dbReference>
<organism evidence="3 4">
    <name type="scientific">Armillaria borealis</name>
    <dbReference type="NCBI Taxonomy" id="47425"/>
    <lineage>
        <taxon>Eukaryota</taxon>
        <taxon>Fungi</taxon>
        <taxon>Dikarya</taxon>
        <taxon>Basidiomycota</taxon>
        <taxon>Agaricomycotina</taxon>
        <taxon>Agaricomycetes</taxon>
        <taxon>Agaricomycetidae</taxon>
        <taxon>Agaricales</taxon>
        <taxon>Marasmiineae</taxon>
        <taxon>Physalacriaceae</taxon>
        <taxon>Armillaria</taxon>
    </lineage>
</organism>
<comment type="caution">
    <text evidence="3">The sequence shown here is derived from an EMBL/GenBank/DDBJ whole genome shotgun (WGS) entry which is preliminary data.</text>
</comment>
<reference evidence="3" key="1">
    <citation type="submission" date="2023-06" db="EMBL/GenBank/DDBJ databases">
        <authorList>
            <consortium name="Lawrence Berkeley National Laboratory"/>
            <person name="Ahrendt S."/>
            <person name="Sahu N."/>
            <person name="Indic B."/>
            <person name="Wong-Bajracharya J."/>
            <person name="Merenyi Z."/>
            <person name="Ke H.-M."/>
            <person name="Monk M."/>
            <person name="Kocsube S."/>
            <person name="Drula E."/>
            <person name="Lipzen A."/>
            <person name="Balint B."/>
            <person name="Henrissat B."/>
            <person name="Andreopoulos B."/>
            <person name="Martin F.M."/>
            <person name="Harder C.B."/>
            <person name="Rigling D."/>
            <person name="Ford K.L."/>
            <person name="Foster G.D."/>
            <person name="Pangilinan J."/>
            <person name="Papanicolaou A."/>
            <person name="Barry K."/>
            <person name="LaButti K."/>
            <person name="Viragh M."/>
            <person name="Koriabine M."/>
            <person name="Yan M."/>
            <person name="Riley R."/>
            <person name="Champramary S."/>
            <person name="Plett K.L."/>
            <person name="Tsai I.J."/>
            <person name="Slot J."/>
            <person name="Sipos G."/>
            <person name="Plett J."/>
            <person name="Nagy L.G."/>
            <person name="Grigoriev I.V."/>
        </authorList>
    </citation>
    <scope>NUCLEOTIDE SEQUENCE</scope>
    <source>
        <strain evidence="3">FPL87.14</strain>
    </source>
</reference>
<gene>
    <name evidence="3" type="ORF">EV421DRAFT_2023602</name>
</gene>
<feature type="transmembrane region" description="Helical" evidence="2">
    <location>
        <begin position="82"/>
        <end position="110"/>
    </location>
</feature>
<dbReference type="Proteomes" id="UP001175226">
    <property type="component" value="Unassembled WGS sequence"/>
</dbReference>